<dbReference type="SUPFAM" id="SSF47616">
    <property type="entry name" value="GST C-terminal domain-like"/>
    <property type="match status" value="1"/>
</dbReference>
<proteinExistence type="inferred from homology"/>
<dbReference type="InterPro" id="IPR004045">
    <property type="entry name" value="Glutathione_S-Trfase_N"/>
</dbReference>
<dbReference type="InterPro" id="IPR040079">
    <property type="entry name" value="Glutathione_S-Trfase"/>
</dbReference>
<feature type="domain" description="GST N-terminal" evidence="2">
    <location>
        <begin position="18"/>
        <end position="99"/>
    </location>
</feature>
<accession>A0AAV9JA15</accession>
<comment type="caution">
    <text evidence="4">The sequence shown here is derived from an EMBL/GenBank/DDBJ whole genome shotgun (WGS) entry which is preliminary data.</text>
</comment>
<evidence type="ECO:0000259" key="3">
    <source>
        <dbReference type="PROSITE" id="PS50405"/>
    </source>
</evidence>
<dbReference type="SFLD" id="SFLDG00358">
    <property type="entry name" value="Main_(cytGST)"/>
    <property type="match status" value="1"/>
</dbReference>
<dbReference type="InterPro" id="IPR010987">
    <property type="entry name" value="Glutathione-S-Trfase_C-like"/>
</dbReference>
<dbReference type="Gene3D" id="3.40.30.10">
    <property type="entry name" value="Glutaredoxin"/>
    <property type="match status" value="1"/>
</dbReference>
<dbReference type="Proteomes" id="UP001324427">
    <property type="component" value="Unassembled WGS sequence"/>
</dbReference>
<dbReference type="Gene3D" id="1.20.1050.10">
    <property type="match status" value="1"/>
</dbReference>
<sequence length="251" mass="28183">MASIVQSVMGSAGVKAEKPIKLYSHPGGPNPWKVAIILNELGIPYTTELMDFGDLKKEPFESVNPNGRVPAIEDPNTGLKLWESGAIIEYLLETYDTSHALSYASGSEKWEAKCWLHFQTSGQGPYFGQRAWFILLTSARRGLSQYHSEKNLTSCLDRYGNEIRRVLGVVDAHLKKTGGEYLVGDKCTFADLAFVPWHWLLTSPPHIMGEGFGKEWREEYPQAWAWNERLQARTAVAKAREDRQAAMQAGH</sequence>
<gene>
    <name evidence="4" type="ORF">LTR36_007313</name>
</gene>
<dbReference type="Pfam" id="PF13417">
    <property type="entry name" value="GST_N_3"/>
    <property type="match status" value="1"/>
</dbReference>
<dbReference type="EMBL" id="JAVFHQ010000048">
    <property type="protein sequence ID" value="KAK4541781.1"/>
    <property type="molecule type" value="Genomic_DNA"/>
</dbReference>
<comment type="similarity">
    <text evidence="1">Belongs to the GST superfamily.</text>
</comment>
<dbReference type="SUPFAM" id="SSF52833">
    <property type="entry name" value="Thioredoxin-like"/>
    <property type="match status" value="1"/>
</dbReference>
<dbReference type="PANTHER" id="PTHR44051">
    <property type="entry name" value="GLUTATHIONE S-TRANSFERASE-RELATED"/>
    <property type="match status" value="1"/>
</dbReference>
<dbReference type="InterPro" id="IPR004046">
    <property type="entry name" value="GST_C"/>
</dbReference>
<reference evidence="4 5" key="1">
    <citation type="submission" date="2021-11" db="EMBL/GenBank/DDBJ databases">
        <title>Black yeast isolated from Biological Soil Crust.</title>
        <authorList>
            <person name="Kurbessoian T."/>
        </authorList>
    </citation>
    <scope>NUCLEOTIDE SEQUENCE [LARGE SCALE GENOMIC DNA]</scope>
    <source>
        <strain evidence="4 5">CCFEE 5522</strain>
    </source>
</reference>
<evidence type="ECO:0000313" key="4">
    <source>
        <dbReference type="EMBL" id="KAK4541781.1"/>
    </source>
</evidence>
<organism evidence="4 5">
    <name type="scientific">Oleoguttula mirabilis</name>
    <dbReference type="NCBI Taxonomy" id="1507867"/>
    <lineage>
        <taxon>Eukaryota</taxon>
        <taxon>Fungi</taxon>
        <taxon>Dikarya</taxon>
        <taxon>Ascomycota</taxon>
        <taxon>Pezizomycotina</taxon>
        <taxon>Dothideomycetes</taxon>
        <taxon>Dothideomycetidae</taxon>
        <taxon>Mycosphaerellales</taxon>
        <taxon>Teratosphaeriaceae</taxon>
        <taxon>Oleoguttula</taxon>
    </lineage>
</organism>
<evidence type="ECO:0000259" key="2">
    <source>
        <dbReference type="PROSITE" id="PS50404"/>
    </source>
</evidence>
<keyword evidence="5" id="KW-1185">Reference proteome</keyword>
<dbReference type="PROSITE" id="PS50405">
    <property type="entry name" value="GST_CTER"/>
    <property type="match status" value="1"/>
</dbReference>
<dbReference type="InterPro" id="IPR036249">
    <property type="entry name" value="Thioredoxin-like_sf"/>
</dbReference>
<dbReference type="AlphaFoldDB" id="A0AAV9JA15"/>
<dbReference type="CDD" id="cd03048">
    <property type="entry name" value="GST_N_Ure2p_like"/>
    <property type="match status" value="1"/>
</dbReference>
<evidence type="ECO:0000256" key="1">
    <source>
        <dbReference type="ARBA" id="ARBA00007409"/>
    </source>
</evidence>
<dbReference type="PANTHER" id="PTHR44051:SF3">
    <property type="entry name" value="TRANSCRIPTIONAL REGULATOR URE2"/>
    <property type="match status" value="1"/>
</dbReference>
<dbReference type="SFLD" id="SFLDS00019">
    <property type="entry name" value="Glutathione_Transferase_(cytos"/>
    <property type="match status" value="1"/>
</dbReference>
<name>A0AAV9JA15_9PEZI</name>
<protein>
    <recommendedName>
        <fullName evidence="6">Glutathione S-transferase</fullName>
    </recommendedName>
</protein>
<evidence type="ECO:0008006" key="6">
    <source>
        <dbReference type="Google" id="ProtNLM"/>
    </source>
</evidence>
<dbReference type="PROSITE" id="PS50404">
    <property type="entry name" value="GST_NTER"/>
    <property type="match status" value="1"/>
</dbReference>
<evidence type="ECO:0000313" key="5">
    <source>
        <dbReference type="Proteomes" id="UP001324427"/>
    </source>
</evidence>
<feature type="domain" description="GST C-terminal" evidence="3">
    <location>
        <begin position="105"/>
        <end position="249"/>
    </location>
</feature>
<dbReference type="Pfam" id="PF00043">
    <property type="entry name" value="GST_C"/>
    <property type="match status" value="1"/>
</dbReference>
<dbReference type="InterPro" id="IPR036282">
    <property type="entry name" value="Glutathione-S-Trfase_C_sf"/>
</dbReference>